<protein>
    <submittedName>
        <fullName evidence="1">Uncharacterized protein</fullName>
    </submittedName>
</protein>
<keyword evidence="2" id="KW-1185">Reference proteome</keyword>
<gene>
    <name evidence="1" type="ORF">NQ314_020013</name>
</gene>
<reference evidence="1" key="1">
    <citation type="journal article" date="2023" name="Insect Mol. Biol.">
        <title>Genome sequencing provides insights into the evolution of gene families encoding plant cell wall-degrading enzymes in longhorned beetles.</title>
        <authorList>
            <person name="Shin N.R."/>
            <person name="Okamura Y."/>
            <person name="Kirsch R."/>
            <person name="Pauchet Y."/>
        </authorList>
    </citation>
    <scope>NUCLEOTIDE SEQUENCE</scope>
    <source>
        <strain evidence="1">RBIC_L_NR</strain>
    </source>
</reference>
<dbReference type="InterPro" id="IPR006170">
    <property type="entry name" value="PBP/GOBP"/>
</dbReference>
<sequence>MSEDNTFNYESAMAQLKQLPDLYKEAATICMNECRYAVVTLSDKCVAAYEVAKCIYFCNPDKYFMP</sequence>
<dbReference type="EMBL" id="JANEYF010005625">
    <property type="protein sequence ID" value="KAJ8927516.1"/>
    <property type="molecule type" value="Genomic_DNA"/>
</dbReference>
<organism evidence="1 2">
    <name type="scientific">Rhamnusium bicolor</name>
    <dbReference type="NCBI Taxonomy" id="1586634"/>
    <lineage>
        <taxon>Eukaryota</taxon>
        <taxon>Metazoa</taxon>
        <taxon>Ecdysozoa</taxon>
        <taxon>Arthropoda</taxon>
        <taxon>Hexapoda</taxon>
        <taxon>Insecta</taxon>
        <taxon>Pterygota</taxon>
        <taxon>Neoptera</taxon>
        <taxon>Endopterygota</taxon>
        <taxon>Coleoptera</taxon>
        <taxon>Polyphaga</taxon>
        <taxon>Cucujiformia</taxon>
        <taxon>Chrysomeloidea</taxon>
        <taxon>Cerambycidae</taxon>
        <taxon>Lepturinae</taxon>
        <taxon>Rhagiini</taxon>
        <taxon>Rhamnusium</taxon>
    </lineage>
</organism>
<comment type="caution">
    <text evidence="1">The sequence shown here is derived from an EMBL/GenBank/DDBJ whole genome shotgun (WGS) entry which is preliminary data.</text>
</comment>
<dbReference type="Gene3D" id="1.10.238.20">
    <property type="entry name" value="Pheromone/general odorant binding protein domain"/>
    <property type="match status" value="1"/>
</dbReference>
<dbReference type="InterPro" id="IPR036728">
    <property type="entry name" value="PBP_GOBP_sf"/>
</dbReference>
<proteinExistence type="predicted"/>
<dbReference type="Pfam" id="PF01395">
    <property type="entry name" value="PBP_GOBP"/>
    <property type="match status" value="1"/>
</dbReference>
<dbReference type="PANTHER" id="PTHR21364">
    <property type="entry name" value="GENERAL ODORANT-BINDING PROTEIN 19A"/>
    <property type="match status" value="1"/>
</dbReference>
<name>A0AAV8WMU7_9CUCU</name>
<accession>A0AAV8WMU7</accession>
<dbReference type="SUPFAM" id="SSF47565">
    <property type="entry name" value="Insect pheromone/odorant-binding proteins"/>
    <property type="match status" value="1"/>
</dbReference>
<dbReference type="AlphaFoldDB" id="A0AAV8WMU7"/>
<evidence type="ECO:0000313" key="2">
    <source>
        <dbReference type="Proteomes" id="UP001162156"/>
    </source>
</evidence>
<evidence type="ECO:0000313" key="1">
    <source>
        <dbReference type="EMBL" id="KAJ8927516.1"/>
    </source>
</evidence>
<dbReference type="GO" id="GO:0005549">
    <property type="term" value="F:odorant binding"/>
    <property type="evidence" value="ECO:0007669"/>
    <property type="project" value="InterPro"/>
</dbReference>
<dbReference type="PANTHER" id="PTHR21364:SF2">
    <property type="entry name" value="GENERAL ODORANT-BINDING PROTEIN 19A"/>
    <property type="match status" value="1"/>
</dbReference>
<dbReference type="Proteomes" id="UP001162156">
    <property type="component" value="Unassembled WGS sequence"/>
</dbReference>